<dbReference type="PANTHER" id="PTHR36901">
    <property type="entry name" value="F-BOX DOMAIN CONTAINING PROTEIN, EXPRESSED-RELATED"/>
    <property type="match status" value="1"/>
</dbReference>
<dbReference type="SUPFAM" id="SSF81383">
    <property type="entry name" value="F-box domain"/>
    <property type="match status" value="1"/>
</dbReference>
<dbReference type="InterPro" id="IPR036047">
    <property type="entry name" value="F-box-like_dom_sf"/>
</dbReference>
<dbReference type="InterPro" id="IPR005174">
    <property type="entry name" value="KIB1-4_b-propeller"/>
</dbReference>
<name>A0AAV5F383_ELECO</name>
<dbReference type="AlphaFoldDB" id="A0AAV5F383"/>
<gene>
    <name evidence="2" type="primary">gb17631</name>
    <name evidence="2" type="ORF">PR202_gb17631</name>
</gene>
<reference evidence="2" key="2">
    <citation type="submission" date="2021-12" db="EMBL/GenBank/DDBJ databases">
        <title>Resequencing data analysis of finger millet.</title>
        <authorList>
            <person name="Hatakeyama M."/>
            <person name="Aluri S."/>
            <person name="Balachadran M.T."/>
            <person name="Sivarajan S.R."/>
            <person name="Poveda L."/>
            <person name="Shimizu-Inatsugi R."/>
            <person name="Schlapbach R."/>
            <person name="Sreeman S.M."/>
            <person name="Shimizu K.K."/>
        </authorList>
    </citation>
    <scope>NUCLEOTIDE SEQUENCE</scope>
</reference>
<dbReference type="Proteomes" id="UP001054889">
    <property type="component" value="Unassembled WGS sequence"/>
</dbReference>
<reference evidence="2" key="1">
    <citation type="journal article" date="2018" name="DNA Res.">
        <title>Multiple hybrid de novo genome assembly of finger millet, an orphan allotetraploid crop.</title>
        <authorList>
            <person name="Hatakeyama M."/>
            <person name="Aluri S."/>
            <person name="Balachadran M.T."/>
            <person name="Sivarajan S.R."/>
            <person name="Patrignani A."/>
            <person name="Gruter S."/>
            <person name="Poveda L."/>
            <person name="Shimizu-Inatsugi R."/>
            <person name="Baeten J."/>
            <person name="Francoijs K.J."/>
            <person name="Nataraja K.N."/>
            <person name="Reddy Y.A.N."/>
            <person name="Phadnis S."/>
            <person name="Ravikumar R.L."/>
            <person name="Schlapbach R."/>
            <person name="Sreeman S.M."/>
            <person name="Shimizu K.K."/>
        </authorList>
    </citation>
    <scope>NUCLEOTIDE SEQUENCE</scope>
</reference>
<evidence type="ECO:0000313" key="3">
    <source>
        <dbReference type="Proteomes" id="UP001054889"/>
    </source>
</evidence>
<proteinExistence type="predicted"/>
<protein>
    <recommendedName>
        <fullName evidence="1">KIB1-4 beta-propeller domain-containing protein</fullName>
    </recommendedName>
</protein>
<sequence length="232" mass="25693">MAAAGWSSLPADLLTEISARLSSDADYLHIHQVCPHWRAFTVRSSAYRPWLVAGREGRGSGLELIGEYSLRLLRGDAPGTGVHDPPSGLPYCCGTSQGWLALVDDDQNPTRLVLWEPLSNTEVSLPCLRPITWIFLSDDPLTSVDWIAIASQLQGIIGQRTLFWRPGDASWTILNGRGTSETDTITFLDGKAHYIIDIRQNIIVCDFNLGTDLCPKYTNLPCLQRSEQDLQV</sequence>
<dbReference type="EMBL" id="BQKI01000081">
    <property type="protein sequence ID" value="GJN29405.1"/>
    <property type="molecule type" value="Genomic_DNA"/>
</dbReference>
<comment type="caution">
    <text evidence="2">The sequence shown here is derived from an EMBL/GenBank/DDBJ whole genome shotgun (WGS) entry which is preliminary data.</text>
</comment>
<accession>A0AAV5F383</accession>
<dbReference type="Gene3D" id="1.20.1280.50">
    <property type="match status" value="1"/>
</dbReference>
<keyword evidence="3" id="KW-1185">Reference proteome</keyword>
<dbReference type="PANTHER" id="PTHR36901:SF2">
    <property type="entry name" value="OS10G0520400 PROTEIN"/>
    <property type="match status" value="1"/>
</dbReference>
<feature type="domain" description="KIB1-4 beta-propeller" evidence="1">
    <location>
        <begin position="89"/>
        <end position="212"/>
    </location>
</feature>
<dbReference type="Pfam" id="PF03478">
    <property type="entry name" value="Beta-prop_KIB1-4"/>
    <property type="match status" value="1"/>
</dbReference>
<evidence type="ECO:0000259" key="1">
    <source>
        <dbReference type="Pfam" id="PF03478"/>
    </source>
</evidence>
<evidence type="ECO:0000313" key="2">
    <source>
        <dbReference type="EMBL" id="GJN29405.1"/>
    </source>
</evidence>
<organism evidence="2 3">
    <name type="scientific">Eleusine coracana subsp. coracana</name>
    <dbReference type="NCBI Taxonomy" id="191504"/>
    <lineage>
        <taxon>Eukaryota</taxon>
        <taxon>Viridiplantae</taxon>
        <taxon>Streptophyta</taxon>
        <taxon>Embryophyta</taxon>
        <taxon>Tracheophyta</taxon>
        <taxon>Spermatophyta</taxon>
        <taxon>Magnoliopsida</taxon>
        <taxon>Liliopsida</taxon>
        <taxon>Poales</taxon>
        <taxon>Poaceae</taxon>
        <taxon>PACMAD clade</taxon>
        <taxon>Chloridoideae</taxon>
        <taxon>Cynodonteae</taxon>
        <taxon>Eleusininae</taxon>
        <taxon>Eleusine</taxon>
    </lineage>
</organism>